<evidence type="ECO:0000313" key="2">
    <source>
        <dbReference type="Proteomes" id="UP000004995"/>
    </source>
</evidence>
<dbReference type="EnsemblPlants" id="KQL14645">
    <property type="protein sequence ID" value="KQL14645"/>
    <property type="gene ID" value="SETIT_025642mg"/>
</dbReference>
<accession>K3ZGE0</accession>
<dbReference type="Gramene" id="KQL14645">
    <property type="protein sequence ID" value="KQL14645"/>
    <property type="gene ID" value="SETIT_025642mg"/>
</dbReference>
<name>K3ZGE0_SETIT</name>
<dbReference type="AlphaFoldDB" id="K3ZGE0"/>
<evidence type="ECO:0000313" key="1">
    <source>
        <dbReference type="EnsemblPlants" id="KQL14645"/>
    </source>
</evidence>
<reference evidence="1" key="2">
    <citation type="submission" date="2018-08" db="UniProtKB">
        <authorList>
            <consortium name="EnsemblPlants"/>
        </authorList>
    </citation>
    <scope>IDENTIFICATION</scope>
    <source>
        <strain evidence="1">Yugu1</strain>
    </source>
</reference>
<dbReference type="Proteomes" id="UP000004995">
    <property type="component" value="Unassembled WGS sequence"/>
</dbReference>
<reference evidence="2" key="1">
    <citation type="journal article" date="2012" name="Nat. Biotechnol.">
        <title>Reference genome sequence of the model plant Setaria.</title>
        <authorList>
            <person name="Bennetzen J.L."/>
            <person name="Schmutz J."/>
            <person name="Wang H."/>
            <person name="Percifield R."/>
            <person name="Hawkins J."/>
            <person name="Pontaroli A.C."/>
            <person name="Estep M."/>
            <person name="Feng L."/>
            <person name="Vaughn J.N."/>
            <person name="Grimwood J."/>
            <person name="Jenkins J."/>
            <person name="Barry K."/>
            <person name="Lindquist E."/>
            <person name="Hellsten U."/>
            <person name="Deshpande S."/>
            <person name="Wang X."/>
            <person name="Wu X."/>
            <person name="Mitros T."/>
            <person name="Triplett J."/>
            <person name="Yang X."/>
            <person name="Ye C.Y."/>
            <person name="Mauro-Herrera M."/>
            <person name="Wang L."/>
            <person name="Li P."/>
            <person name="Sharma M."/>
            <person name="Sharma R."/>
            <person name="Ronald P.C."/>
            <person name="Panaud O."/>
            <person name="Kellogg E.A."/>
            <person name="Brutnell T.P."/>
            <person name="Doust A.N."/>
            <person name="Tuskan G.A."/>
            <person name="Rokhsar D."/>
            <person name="Devos K.M."/>
        </authorList>
    </citation>
    <scope>NUCLEOTIDE SEQUENCE [LARGE SCALE GENOMIC DNA]</scope>
    <source>
        <strain evidence="2">cv. Yugu1</strain>
    </source>
</reference>
<protein>
    <submittedName>
        <fullName evidence="1">Uncharacterized protein</fullName>
    </submittedName>
</protein>
<sequence>MIALPSYTLAHTEQLRPYTRMEPIQSFAFYGYIITYYL</sequence>
<dbReference type="HOGENOM" id="CLU_3336458_0_0_1"/>
<dbReference type="EMBL" id="AGNK02001590">
    <property type="status" value="NOT_ANNOTATED_CDS"/>
    <property type="molecule type" value="Genomic_DNA"/>
</dbReference>
<proteinExistence type="predicted"/>
<dbReference type="InParanoid" id="K3ZGE0"/>
<organism evidence="1 2">
    <name type="scientific">Setaria italica</name>
    <name type="common">Foxtail millet</name>
    <name type="synonym">Panicum italicum</name>
    <dbReference type="NCBI Taxonomy" id="4555"/>
    <lineage>
        <taxon>Eukaryota</taxon>
        <taxon>Viridiplantae</taxon>
        <taxon>Streptophyta</taxon>
        <taxon>Embryophyta</taxon>
        <taxon>Tracheophyta</taxon>
        <taxon>Spermatophyta</taxon>
        <taxon>Magnoliopsida</taxon>
        <taxon>Liliopsida</taxon>
        <taxon>Poales</taxon>
        <taxon>Poaceae</taxon>
        <taxon>PACMAD clade</taxon>
        <taxon>Panicoideae</taxon>
        <taxon>Panicodae</taxon>
        <taxon>Paniceae</taxon>
        <taxon>Cenchrinae</taxon>
        <taxon>Setaria</taxon>
    </lineage>
</organism>
<keyword evidence="2" id="KW-1185">Reference proteome</keyword>